<dbReference type="OrthoDB" id="1162772at2759"/>
<dbReference type="EMBL" id="JXTC01000444">
    <property type="protein sequence ID" value="PON53422.1"/>
    <property type="molecule type" value="Genomic_DNA"/>
</dbReference>
<dbReference type="Proteomes" id="UP000237000">
    <property type="component" value="Unassembled WGS sequence"/>
</dbReference>
<dbReference type="InParanoid" id="A0A2P5BXA5"/>
<name>A0A2P5BXA5_TREOI</name>
<gene>
    <name evidence="1" type="ORF">TorRG33x02_305380</name>
</gene>
<protein>
    <submittedName>
        <fullName evidence="1">Uncharacterized protein</fullName>
    </submittedName>
</protein>
<organism evidence="1 2">
    <name type="scientific">Trema orientale</name>
    <name type="common">Charcoal tree</name>
    <name type="synonym">Celtis orientalis</name>
    <dbReference type="NCBI Taxonomy" id="63057"/>
    <lineage>
        <taxon>Eukaryota</taxon>
        <taxon>Viridiplantae</taxon>
        <taxon>Streptophyta</taxon>
        <taxon>Embryophyta</taxon>
        <taxon>Tracheophyta</taxon>
        <taxon>Spermatophyta</taxon>
        <taxon>Magnoliopsida</taxon>
        <taxon>eudicotyledons</taxon>
        <taxon>Gunneridae</taxon>
        <taxon>Pentapetalae</taxon>
        <taxon>rosids</taxon>
        <taxon>fabids</taxon>
        <taxon>Rosales</taxon>
        <taxon>Cannabaceae</taxon>
        <taxon>Trema</taxon>
    </lineage>
</organism>
<evidence type="ECO:0000313" key="1">
    <source>
        <dbReference type="EMBL" id="PON53422.1"/>
    </source>
</evidence>
<comment type="caution">
    <text evidence="1">The sequence shown here is derived from an EMBL/GenBank/DDBJ whole genome shotgun (WGS) entry which is preliminary data.</text>
</comment>
<accession>A0A2P5BXA5</accession>
<sequence>MIVLGCMDLDLALRKDQPPALTEESSTEDKRNFELWEKSNRMSVMIMKRSIPEVMRGSLPKEENAKDFLAALEKLYLKNEKGEMISTLGKLISIRYSGKGNIREH</sequence>
<evidence type="ECO:0000313" key="2">
    <source>
        <dbReference type="Proteomes" id="UP000237000"/>
    </source>
</evidence>
<feature type="non-terminal residue" evidence="1">
    <location>
        <position position="105"/>
    </location>
</feature>
<dbReference type="AlphaFoldDB" id="A0A2P5BXA5"/>
<reference evidence="2" key="1">
    <citation type="submission" date="2016-06" db="EMBL/GenBank/DDBJ databases">
        <title>Parallel loss of symbiosis genes in relatives of nitrogen-fixing non-legume Parasponia.</title>
        <authorList>
            <person name="Van Velzen R."/>
            <person name="Holmer R."/>
            <person name="Bu F."/>
            <person name="Rutten L."/>
            <person name="Van Zeijl A."/>
            <person name="Liu W."/>
            <person name="Santuari L."/>
            <person name="Cao Q."/>
            <person name="Sharma T."/>
            <person name="Shen D."/>
            <person name="Roswanjaya Y."/>
            <person name="Wardhani T."/>
            <person name="Kalhor M.S."/>
            <person name="Jansen J."/>
            <person name="Van den Hoogen J."/>
            <person name="Gungor B."/>
            <person name="Hartog M."/>
            <person name="Hontelez J."/>
            <person name="Verver J."/>
            <person name="Yang W.-C."/>
            <person name="Schijlen E."/>
            <person name="Repin R."/>
            <person name="Schilthuizen M."/>
            <person name="Schranz E."/>
            <person name="Heidstra R."/>
            <person name="Miyata K."/>
            <person name="Fedorova E."/>
            <person name="Kohlen W."/>
            <person name="Bisseling T."/>
            <person name="Smit S."/>
            <person name="Geurts R."/>
        </authorList>
    </citation>
    <scope>NUCLEOTIDE SEQUENCE [LARGE SCALE GENOMIC DNA]</scope>
    <source>
        <strain evidence="2">cv. RG33-2</strain>
    </source>
</reference>
<keyword evidence="2" id="KW-1185">Reference proteome</keyword>
<proteinExistence type="predicted"/>